<keyword evidence="4" id="KW-1185">Reference proteome</keyword>
<dbReference type="EMBL" id="JABSOD010000035">
    <property type="protein sequence ID" value="NRQ44572.1"/>
    <property type="molecule type" value="Genomic_DNA"/>
</dbReference>
<dbReference type="GO" id="GO:0097351">
    <property type="term" value="F:toxin sequestering activity"/>
    <property type="evidence" value="ECO:0007669"/>
    <property type="project" value="InterPro"/>
</dbReference>
<evidence type="ECO:0000313" key="3">
    <source>
        <dbReference type="EMBL" id="NRQ44572.1"/>
    </source>
</evidence>
<sequence>MEITIRKIGNSKGVVIPTQLLEQLNLNVGDKADLTTKNGRLIITPTGRSKYSLAELIAKCDHNAAMPQELIDWEAATPFGNEC</sequence>
<dbReference type="Pfam" id="PF04014">
    <property type="entry name" value="MazE_antitoxin"/>
    <property type="match status" value="1"/>
</dbReference>
<dbReference type="InterPro" id="IPR037914">
    <property type="entry name" value="SpoVT-AbrB_sf"/>
</dbReference>
<accession>A0A7Y5AU32</accession>
<proteinExistence type="predicted"/>
<reference evidence="3 4" key="1">
    <citation type="submission" date="2020-06" db="EMBL/GenBank/DDBJ databases">
        <title>Rheinheimera sp. nov., a marine bacterium isolated from coastal.</title>
        <authorList>
            <person name="Yu Q."/>
            <person name="Qi Y."/>
            <person name="Pu J."/>
        </authorList>
    </citation>
    <scope>NUCLEOTIDE SEQUENCE [LARGE SCALE GENOMIC DNA]</scope>
    <source>
        <strain evidence="3 4">YQF-2</strain>
    </source>
</reference>
<dbReference type="PROSITE" id="PS51740">
    <property type="entry name" value="SPOVT_ABRB"/>
    <property type="match status" value="1"/>
</dbReference>
<gene>
    <name evidence="3" type="ORF">HRH59_18690</name>
</gene>
<keyword evidence="1 3" id="KW-0238">DNA-binding</keyword>
<organism evidence="3 4">
    <name type="scientific">Rheinheimera lutimaris</name>
    <dbReference type="NCBI Taxonomy" id="2740584"/>
    <lineage>
        <taxon>Bacteria</taxon>
        <taxon>Pseudomonadati</taxon>
        <taxon>Pseudomonadota</taxon>
        <taxon>Gammaproteobacteria</taxon>
        <taxon>Chromatiales</taxon>
        <taxon>Chromatiaceae</taxon>
        <taxon>Rheinheimera</taxon>
    </lineage>
</organism>
<name>A0A7Y5AU32_9GAMM</name>
<dbReference type="PANTHER" id="PTHR40516">
    <property type="entry name" value="ANTITOXIN CHPS-RELATED"/>
    <property type="match status" value="1"/>
</dbReference>
<evidence type="ECO:0000259" key="2">
    <source>
        <dbReference type="PROSITE" id="PS51740"/>
    </source>
</evidence>
<dbReference type="RefSeq" id="WP_173502783.1">
    <property type="nucleotide sequence ID" value="NZ_JABSOD010000035.1"/>
</dbReference>
<protein>
    <submittedName>
        <fullName evidence="3">AbrB/MazE/SpoVT family DNA-binding domain-containing protein</fullName>
    </submittedName>
</protein>
<evidence type="ECO:0000256" key="1">
    <source>
        <dbReference type="PROSITE-ProRule" id="PRU01076"/>
    </source>
</evidence>
<dbReference type="Proteomes" id="UP000523161">
    <property type="component" value="Unassembled WGS sequence"/>
</dbReference>
<dbReference type="GO" id="GO:0003677">
    <property type="term" value="F:DNA binding"/>
    <property type="evidence" value="ECO:0007669"/>
    <property type="project" value="UniProtKB-UniRule"/>
</dbReference>
<feature type="domain" description="SpoVT-AbrB" evidence="2">
    <location>
        <begin position="3"/>
        <end position="48"/>
    </location>
</feature>
<dbReference type="SUPFAM" id="SSF89447">
    <property type="entry name" value="AbrB/MazE/MraZ-like"/>
    <property type="match status" value="1"/>
</dbReference>
<dbReference type="SMART" id="SM00966">
    <property type="entry name" value="SpoVT_AbrB"/>
    <property type="match status" value="1"/>
</dbReference>
<dbReference type="Gene3D" id="2.10.260.10">
    <property type="match status" value="1"/>
</dbReference>
<dbReference type="InterPro" id="IPR039052">
    <property type="entry name" value="Antitox_PemI-like"/>
</dbReference>
<evidence type="ECO:0000313" key="4">
    <source>
        <dbReference type="Proteomes" id="UP000523161"/>
    </source>
</evidence>
<dbReference type="InterPro" id="IPR007159">
    <property type="entry name" value="SpoVT-AbrB_dom"/>
</dbReference>
<dbReference type="AlphaFoldDB" id="A0A7Y5AU32"/>
<dbReference type="PANTHER" id="PTHR40516:SF1">
    <property type="entry name" value="ANTITOXIN CHPS-RELATED"/>
    <property type="match status" value="1"/>
</dbReference>
<comment type="caution">
    <text evidence="3">The sequence shown here is derived from an EMBL/GenBank/DDBJ whole genome shotgun (WGS) entry which is preliminary data.</text>
</comment>